<keyword evidence="3" id="KW-1185">Reference proteome</keyword>
<evidence type="ECO:0000256" key="1">
    <source>
        <dbReference type="SAM" id="MobiDB-lite"/>
    </source>
</evidence>
<gene>
    <name evidence="2" type="ORF">I316_02663</name>
</gene>
<dbReference type="STRING" id="1296120.A0A1B9GX50"/>
<reference evidence="3" key="2">
    <citation type="submission" date="2013-12" db="EMBL/GenBank/DDBJ databases">
        <title>Evolution of pathogenesis and genome organization in the Tremellales.</title>
        <authorList>
            <person name="Cuomo C."/>
            <person name="Litvintseva A."/>
            <person name="Heitman J."/>
            <person name="Chen Y."/>
            <person name="Sun S."/>
            <person name="Springer D."/>
            <person name="Dromer F."/>
            <person name="Young S."/>
            <person name="Zeng Q."/>
            <person name="Chapman S."/>
            <person name="Gujja S."/>
            <person name="Saif S."/>
            <person name="Birren B."/>
        </authorList>
    </citation>
    <scope>NUCLEOTIDE SEQUENCE [LARGE SCALE GENOMIC DNA]</scope>
    <source>
        <strain evidence="3">BCC8398</strain>
    </source>
</reference>
<evidence type="ECO:0000313" key="2">
    <source>
        <dbReference type="EMBL" id="OCF35608.1"/>
    </source>
</evidence>
<dbReference type="EMBL" id="KI669498">
    <property type="protein sequence ID" value="OCF35608.1"/>
    <property type="molecule type" value="Genomic_DNA"/>
</dbReference>
<evidence type="ECO:0000313" key="3">
    <source>
        <dbReference type="Proteomes" id="UP000092666"/>
    </source>
</evidence>
<organism evidence="2 3">
    <name type="scientific">Kwoniella heveanensis BCC8398</name>
    <dbReference type="NCBI Taxonomy" id="1296120"/>
    <lineage>
        <taxon>Eukaryota</taxon>
        <taxon>Fungi</taxon>
        <taxon>Dikarya</taxon>
        <taxon>Basidiomycota</taxon>
        <taxon>Agaricomycotina</taxon>
        <taxon>Tremellomycetes</taxon>
        <taxon>Tremellales</taxon>
        <taxon>Cryptococcaceae</taxon>
        <taxon>Kwoniella</taxon>
    </lineage>
</organism>
<reference evidence="2 3" key="1">
    <citation type="submission" date="2013-07" db="EMBL/GenBank/DDBJ databases">
        <title>The Genome Sequence of Cryptococcus heveanensis BCC8398.</title>
        <authorList>
            <consortium name="The Broad Institute Genome Sequencing Platform"/>
            <person name="Cuomo C."/>
            <person name="Litvintseva A."/>
            <person name="Chen Y."/>
            <person name="Heitman J."/>
            <person name="Sun S."/>
            <person name="Springer D."/>
            <person name="Dromer F."/>
            <person name="Young S.K."/>
            <person name="Zeng Q."/>
            <person name="Gargeya S."/>
            <person name="Fitzgerald M."/>
            <person name="Abouelleil A."/>
            <person name="Alvarado L."/>
            <person name="Berlin A.M."/>
            <person name="Chapman S.B."/>
            <person name="Dewar J."/>
            <person name="Goldberg J."/>
            <person name="Griggs A."/>
            <person name="Gujja S."/>
            <person name="Hansen M."/>
            <person name="Howarth C."/>
            <person name="Imamovic A."/>
            <person name="Larimer J."/>
            <person name="McCowan C."/>
            <person name="Murphy C."/>
            <person name="Pearson M."/>
            <person name="Priest M."/>
            <person name="Roberts A."/>
            <person name="Saif S."/>
            <person name="Shea T."/>
            <person name="Sykes S."/>
            <person name="Wortman J."/>
            <person name="Nusbaum C."/>
            <person name="Birren B."/>
        </authorList>
    </citation>
    <scope>NUCLEOTIDE SEQUENCE [LARGE SCALE GENOMIC DNA]</scope>
    <source>
        <strain evidence="2 3">BCC8398</strain>
    </source>
</reference>
<name>A0A1B9GX50_9TREE</name>
<accession>A0A1B9GX50</accession>
<proteinExistence type="predicted"/>
<feature type="region of interest" description="Disordered" evidence="1">
    <location>
        <begin position="844"/>
        <end position="865"/>
    </location>
</feature>
<feature type="region of interest" description="Disordered" evidence="1">
    <location>
        <begin position="1"/>
        <end position="22"/>
    </location>
</feature>
<dbReference type="OrthoDB" id="2535907at2759"/>
<evidence type="ECO:0008006" key="4">
    <source>
        <dbReference type="Google" id="ProtNLM"/>
    </source>
</evidence>
<dbReference type="Proteomes" id="UP000092666">
    <property type="component" value="Unassembled WGS sequence"/>
</dbReference>
<protein>
    <recommendedName>
        <fullName evidence="4">Mediator complex subunit 16</fullName>
    </recommendedName>
</protein>
<dbReference type="AlphaFoldDB" id="A0A1B9GX50"/>
<sequence length="901" mass="97645">MEDIQSGRYGSEAPAETSKAGLRRMRRIHAQPPSLGSTHRGAMNPLTSDLIYSAPPHSRVQGYLTSSVFSASRPRPLPTPSVLTPPKQLSLSPDGRWSVFFHPNPSDEGGTLAIYSSTIYSPLSTPNNVVPLATFPLISRPLAVTHLYPPRIHLVNGRAPPFGPKPPPNHDSTREPTFLVLQSSGLLLFHPQAIPTPGPIQIDGQIPISAGETWTMNVLRAPLHMRWHAAAGGVVPPEDGWSVDRGWMGLVPGNRGVWVGWEKRDGQVGVTRAAVDVDSQGHYFIQVTPMPSLPRTDQAANYLQSIVFVAPPNIKNDKIVKNEDGAGDVQMNGSDGPSDLSSGNCESVKAVLIYHETEGSSSSSCSRTVVHTFERREVNLAEGFREIGSGGGDVVSSYDWGTLPQATTDARPAGTTIVALYPLPAVPPHSHSLAVVSHLSGLLLVHIDLLSQEWFIFRESIDLDEVEGEMDIDLIVSQGVKRGQLGLAALLRKEGGPVLVVQPSIEGQAALSILSGSTSATSLGLEEASGIILAERQGVDWSDVIRDVCGSTWSGEQHELVSGILRGVYELAIEEIHIDEQDLLLRVQIALFSVAKDVRLDLASDILRLSEVSSLVDKCATFEEDGRISFDLDSIWPLIGAMEWVVTILAGAMRQTIIYGAKLEWSSAQDNEDEEDPSSVLILAHPTFRALSLRLLSQLNQLTTFLSTLERPILQPESRALPDPTQRDPMATIVARERIKDAAYAMGFDILEWGKGLEHVSNQGLSEDQQRLSLLELDLKPLQATIPGLLSALPSSSALFLSPEQNALSPSPGQNYDGITFQRLSNAYLNGNLRVKCDRCESSTDELGSMPPSITTTTGNEDPGNIPSPWITWKRAFAQGCLCGGRWSRVERNKVGRGGAE</sequence>